<organism evidence="3">
    <name type="scientific">Photinus pyralis</name>
    <name type="common">Common eastern firefly</name>
    <name type="synonym">Lampyris pyralis</name>
    <dbReference type="NCBI Taxonomy" id="7054"/>
    <lineage>
        <taxon>Eukaryota</taxon>
        <taxon>Metazoa</taxon>
        <taxon>Ecdysozoa</taxon>
        <taxon>Arthropoda</taxon>
        <taxon>Hexapoda</taxon>
        <taxon>Insecta</taxon>
        <taxon>Pterygota</taxon>
        <taxon>Neoptera</taxon>
        <taxon>Endopterygota</taxon>
        <taxon>Coleoptera</taxon>
        <taxon>Polyphaga</taxon>
        <taxon>Elateriformia</taxon>
        <taxon>Elateroidea</taxon>
        <taxon>Lampyridae</taxon>
        <taxon>Lampyrinae</taxon>
        <taxon>Photinus</taxon>
    </lineage>
</organism>
<dbReference type="SUPFAM" id="SSF56349">
    <property type="entry name" value="DNA breaking-rejoining enzymes"/>
    <property type="match status" value="1"/>
</dbReference>
<evidence type="ECO:0000313" key="3">
    <source>
        <dbReference type="EMBL" id="JAV81770.1"/>
    </source>
</evidence>
<dbReference type="OrthoDB" id="6760274at2759"/>
<dbReference type="Gene3D" id="1.10.443.10">
    <property type="entry name" value="Intergrase catalytic core"/>
    <property type="match status" value="1"/>
</dbReference>
<dbReference type="GO" id="GO:0015074">
    <property type="term" value="P:DNA integration"/>
    <property type="evidence" value="ECO:0007669"/>
    <property type="project" value="InterPro"/>
</dbReference>
<evidence type="ECO:0000256" key="1">
    <source>
        <dbReference type="ARBA" id="ARBA00023125"/>
    </source>
</evidence>
<dbReference type="EMBL" id="GEZM01038134">
    <property type="protein sequence ID" value="JAV81770.1"/>
    <property type="molecule type" value="Transcribed_RNA"/>
</dbReference>
<protein>
    <recommendedName>
        <fullName evidence="4">Tyr recombinase domain-containing protein</fullName>
    </recommendedName>
</protein>
<dbReference type="GO" id="GO:0003677">
    <property type="term" value="F:DNA binding"/>
    <property type="evidence" value="ECO:0007669"/>
    <property type="project" value="UniProtKB-KW"/>
</dbReference>
<dbReference type="PANTHER" id="PTHR30349:SF41">
    <property type="entry name" value="INTEGRASE_RECOMBINASE PROTEIN MJ0367-RELATED"/>
    <property type="match status" value="1"/>
</dbReference>
<keyword evidence="1" id="KW-0238">DNA-binding</keyword>
<dbReference type="GO" id="GO:0006310">
    <property type="term" value="P:DNA recombination"/>
    <property type="evidence" value="ECO:0007669"/>
    <property type="project" value="UniProtKB-KW"/>
</dbReference>
<evidence type="ECO:0008006" key="4">
    <source>
        <dbReference type="Google" id="ProtNLM"/>
    </source>
</evidence>
<dbReference type="RefSeq" id="XP_031354779.1">
    <property type="nucleotide sequence ID" value="XM_031498919.1"/>
</dbReference>
<accession>A0A1Y1MB26</accession>
<dbReference type="GeneID" id="116179200"/>
<keyword evidence="2" id="KW-0233">DNA recombination</keyword>
<dbReference type="InterPro" id="IPR011010">
    <property type="entry name" value="DNA_brk_join_enz"/>
</dbReference>
<dbReference type="AlphaFoldDB" id="A0A1Y1MB26"/>
<dbReference type="InterPro" id="IPR050090">
    <property type="entry name" value="Tyrosine_recombinase_XerCD"/>
</dbReference>
<dbReference type="InterPro" id="IPR013762">
    <property type="entry name" value="Integrase-like_cat_sf"/>
</dbReference>
<dbReference type="PANTHER" id="PTHR30349">
    <property type="entry name" value="PHAGE INTEGRASE-RELATED"/>
    <property type="match status" value="1"/>
</dbReference>
<proteinExistence type="predicted"/>
<dbReference type="KEGG" id="ppyr:116179200"/>
<name>A0A1Y1MB26_PHOPY</name>
<sequence length="389" mass="44743">MESDSDYESEFKPPHLLKVEFNSLPESLPELSKAKYEKAYKWFMDWQKDHYNSSSCSENIFVDYFKEMSNKCKSSTLWGHYSMLRTTVNINHNVDISNYLKLKAFLKQQSSGYQPQKWKTFTSQDINKFITQAPDDQYLLAKVALIMGVMGGCRRHELHQMTMSNINDLGSAVIVTIPNTRTKFLRTFTITGYHYEFFKKYADLRPDNITDSSFFLNYRNGRCGTMRVGINKFGAMGKVIAKYLKLPNPELYTGHNFRKSCATVLVDSDEYLASSRANRKKSAESCELISCKPTADLVEDAAVVRKVENIYEECVMDDDPLDIKYDEFNENKYVAAANNAQTSISPSSSKTQLYENQSNVSFEYNLKHLPKLIFNNCTNVTINVIHNNK</sequence>
<reference evidence="3" key="1">
    <citation type="journal article" date="2016" name="Sci. Rep.">
        <title>Molecular characterization of firefly nuptial gifts: a multi-omics approach sheds light on postcopulatory sexual selection.</title>
        <authorList>
            <person name="Al-Wathiqui N."/>
            <person name="Fallon T.R."/>
            <person name="South A."/>
            <person name="Weng J.K."/>
            <person name="Lewis S.M."/>
        </authorList>
    </citation>
    <scope>NUCLEOTIDE SEQUENCE</scope>
</reference>
<evidence type="ECO:0000256" key="2">
    <source>
        <dbReference type="ARBA" id="ARBA00023172"/>
    </source>
</evidence>